<dbReference type="GO" id="GO:0015562">
    <property type="term" value="F:efflux transmembrane transporter activity"/>
    <property type="evidence" value="ECO:0007669"/>
    <property type="project" value="TreeGrafter"/>
</dbReference>
<dbReference type="Pfam" id="PF25876">
    <property type="entry name" value="HH_MFP_RND"/>
    <property type="match status" value="1"/>
</dbReference>
<feature type="chain" id="PRO_5007125719" description="Secretion protein HlyD" evidence="3">
    <location>
        <begin position="17"/>
        <end position="347"/>
    </location>
</feature>
<protein>
    <recommendedName>
        <fullName evidence="10">Secretion protein HlyD</fullName>
    </recommendedName>
</protein>
<feature type="domain" description="CusB-like beta-barrel" evidence="6">
    <location>
        <begin position="184"/>
        <end position="254"/>
    </location>
</feature>
<comment type="similarity">
    <text evidence="1">Belongs to the membrane fusion protein (MFP) (TC 8.A.1) family.</text>
</comment>
<proteinExistence type="inferred from homology"/>
<keyword evidence="2" id="KW-0175">Coiled coil</keyword>
<evidence type="ECO:0000259" key="6">
    <source>
        <dbReference type="Pfam" id="PF25954"/>
    </source>
</evidence>
<name>A0A106BQR5_THIDE</name>
<sequence>MRALLILLFVPSLAFAQAGGPPFIPVNMMTVAATPVSNTVNAVGALIAEDSVVLRPEIDGRIDKLLFKEGQPVKKGAVLVVLDSAEPRARLAAAQADLKLAQSRYTRSEELVAQNFISRQALDEARANLDILRARLRLEQVALDKTVIRAPFAGVVGLRQVSPGAYVGKGDDLVRLDALGTLKLEVPVPETALPLVRIGQSINLTVDALPGQRFSGTVHAIDPVVDPVSRNVRVRARIANPAGTLKPGMFVRATADLGGRTHAILLPEQVIVPRPDGSYVFLAVDGKAELRKVVLGKREPGRVEIVSGVQAGDTVVLDGQIKLRPGVPVVTLEQAAQMMKNMPAGKR</sequence>
<dbReference type="NCBIfam" id="TIGR01730">
    <property type="entry name" value="RND_mfp"/>
    <property type="match status" value="1"/>
</dbReference>
<evidence type="ECO:0000256" key="3">
    <source>
        <dbReference type="SAM" id="SignalP"/>
    </source>
</evidence>
<dbReference type="OrthoDB" id="9806939at2"/>
<dbReference type="Gene3D" id="1.10.287.470">
    <property type="entry name" value="Helix hairpin bin"/>
    <property type="match status" value="1"/>
</dbReference>
<evidence type="ECO:0000256" key="2">
    <source>
        <dbReference type="SAM" id="Coils"/>
    </source>
</evidence>
<dbReference type="SUPFAM" id="SSF111369">
    <property type="entry name" value="HlyD-like secretion proteins"/>
    <property type="match status" value="1"/>
</dbReference>
<feature type="signal peptide" evidence="3">
    <location>
        <begin position="1"/>
        <end position="16"/>
    </location>
</feature>
<evidence type="ECO:0000256" key="1">
    <source>
        <dbReference type="ARBA" id="ARBA00009477"/>
    </source>
</evidence>
<dbReference type="InterPro" id="IPR058637">
    <property type="entry name" value="YknX-like_C"/>
</dbReference>
<accession>A0A106BQR5</accession>
<organism evidence="8 9">
    <name type="scientific">Thiobacillus denitrificans</name>
    <dbReference type="NCBI Taxonomy" id="36861"/>
    <lineage>
        <taxon>Bacteria</taxon>
        <taxon>Pseudomonadati</taxon>
        <taxon>Pseudomonadota</taxon>
        <taxon>Betaproteobacteria</taxon>
        <taxon>Nitrosomonadales</taxon>
        <taxon>Thiobacillaceae</taxon>
        <taxon>Thiobacillus</taxon>
    </lineage>
</organism>
<dbReference type="Pfam" id="PF25917">
    <property type="entry name" value="BSH_RND"/>
    <property type="match status" value="1"/>
</dbReference>
<evidence type="ECO:0000259" key="7">
    <source>
        <dbReference type="Pfam" id="PF25989"/>
    </source>
</evidence>
<dbReference type="RefSeq" id="WP_059753010.1">
    <property type="nucleotide sequence ID" value="NZ_LDUG01000018.1"/>
</dbReference>
<dbReference type="Proteomes" id="UP000064243">
    <property type="component" value="Unassembled WGS sequence"/>
</dbReference>
<dbReference type="Gene3D" id="2.40.50.100">
    <property type="match status" value="1"/>
</dbReference>
<dbReference type="Gene3D" id="2.40.420.20">
    <property type="match status" value="1"/>
</dbReference>
<gene>
    <name evidence="8" type="ORF">ABW22_05630</name>
</gene>
<evidence type="ECO:0008006" key="10">
    <source>
        <dbReference type="Google" id="ProtNLM"/>
    </source>
</evidence>
<keyword evidence="9" id="KW-1185">Reference proteome</keyword>
<dbReference type="Gene3D" id="2.40.30.170">
    <property type="match status" value="1"/>
</dbReference>
<feature type="domain" description="YknX-like C-terminal permuted SH3-like" evidence="7">
    <location>
        <begin position="264"/>
        <end position="329"/>
    </location>
</feature>
<evidence type="ECO:0000313" key="9">
    <source>
        <dbReference type="Proteomes" id="UP000064243"/>
    </source>
</evidence>
<comment type="caution">
    <text evidence="8">The sequence shown here is derived from an EMBL/GenBank/DDBJ whole genome shotgun (WGS) entry which is preliminary data.</text>
</comment>
<evidence type="ECO:0000313" key="8">
    <source>
        <dbReference type="EMBL" id="KVW96909.1"/>
    </source>
</evidence>
<dbReference type="AlphaFoldDB" id="A0A106BQR5"/>
<dbReference type="InterPro" id="IPR058625">
    <property type="entry name" value="MdtA-like_BSH"/>
</dbReference>
<reference evidence="8 9" key="1">
    <citation type="journal article" date="2015" name="Appl. Environ. Microbiol.">
        <title>Aerobic and Anaerobic Thiosulfate Oxidation by a Cold-Adapted, Subglacial Chemoautotroph.</title>
        <authorList>
            <person name="Harrold Z.R."/>
            <person name="Skidmore M.L."/>
            <person name="Hamilton T.L."/>
            <person name="Desch L."/>
            <person name="Amada K."/>
            <person name="van Gelder W."/>
            <person name="Glover K."/>
            <person name="Roden E.E."/>
            <person name="Boyd E.S."/>
        </authorList>
    </citation>
    <scope>NUCLEOTIDE SEQUENCE [LARGE SCALE GENOMIC DNA]</scope>
    <source>
        <strain evidence="8 9">RG</strain>
    </source>
</reference>
<feature type="coiled-coil region" evidence="2">
    <location>
        <begin position="91"/>
        <end position="142"/>
    </location>
</feature>
<keyword evidence="3" id="KW-0732">Signal</keyword>
<dbReference type="FunFam" id="2.40.30.170:FF:000010">
    <property type="entry name" value="Efflux RND transporter periplasmic adaptor subunit"/>
    <property type="match status" value="1"/>
</dbReference>
<dbReference type="EMBL" id="LDUG01000018">
    <property type="protein sequence ID" value="KVW96909.1"/>
    <property type="molecule type" value="Genomic_DNA"/>
</dbReference>
<evidence type="ECO:0000259" key="4">
    <source>
        <dbReference type="Pfam" id="PF25876"/>
    </source>
</evidence>
<dbReference type="STRING" id="1123392.GCA_000376425_00759"/>
<dbReference type="Pfam" id="PF25989">
    <property type="entry name" value="YknX_C"/>
    <property type="match status" value="1"/>
</dbReference>
<evidence type="ECO:0000259" key="5">
    <source>
        <dbReference type="Pfam" id="PF25917"/>
    </source>
</evidence>
<dbReference type="PATRIC" id="fig|36861.3.peg.588"/>
<dbReference type="InterPro" id="IPR058792">
    <property type="entry name" value="Beta-barrel_RND_2"/>
</dbReference>
<feature type="domain" description="Multidrug resistance protein MdtA-like barrel-sandwich hybrid" evidence="5">
    <location>
        <begin position="52"/>
        <end position="172"/>
    </location>
</feature>
<feature type="domain" description="Multidrug resistance protein MdtA-like alpha-helical hairpin" evidence="4">
    <location>
        <begin position="86"/>
        <end position="145"/>
    </location>
</feature>
<dbReference type="PANTHER" id="PTHR30469">
    <property type="entry name" value="MULTIDRUG RESISTANCE PROTEIN MDTA"/>
    <property type="match status" value="1"/>
</dbReference>
<dbReference type="PANTHER" id="PTHR30469:SF11">
    <property type="entry name" value="BLL4320 PROTEIN"/>
    <property type="match status" value="1"/>
</dbReference>
<dbReference type="InterPro" id="IPR058624">
    <property type="entry name" value="MdtA-like_HH"/>
</dbReference>
<dbReference type="Pfam" id="PF25954">
    <property type="entry name" value="Beta-barrel_RND_2"/>
    <property type="match status" value="1"/>
</dbReference>
<dbReference type="GO" id="GO:1990281">
    <property type="term" value="C:efflux pump complex"/>
    <property type="evidence" value="ECO:0007669"/>
    <property type="project" value="TreeGrafter"/>
</dbReference>
<dbReference type="InterPro" id="IPR006143">
    <property type="entry name" value="RND_pump_MFP"/>
</dbReference>